<dbReference type="Proteomes" id="UP000574276">
    <property type="component" value="Unassembled WGS sequence"/>
</dbReference>
<proteinExistence type="inferred from homology"/>
<accession>A0A839K1J6</accession>
<organism evidence="3 4">
    <name type="scientific">Variimorphobacter saccharofermentans</name>
    <dbReference type="NCBI Taxonomy" id="2755051"/>
    <lineage>
        <taxon>Bacteria</taxon>
        <taxon>Bacillati</taxon>
        <taxon>Bacillota</taxon>
        <taxon>Clostridia</taxon>
        <taxon>Lachnospirales</taxon>
        <taxon>Lachnospiraceae</taxon>
        <taxon>Variimorphobacter</taxon>
    </lineage>
</organism>
<evidence type="ECO:0000313" key="4">
    <source>
        <dbReference type="Proteomes" id="UP000574276"/>
    </source>
</evidence>
<dbReference type="RefSeq" id="WP_228352754.1">
    <property type="nucleotide sequence ID" value="NZ_JACEGA010000001.1"/>
</dbReference>
<dbReference type="SUPFAM" id="SSF158221">
    <property type="entry name" value="YnzC-like"/>
    <property type="match status" value="1"/>
</dbReference>
<sequence length="69" mass="8033">MEDQRITRINELYHKSQSVGLTDEEKEEQAKLRKEYIAAIRRNLRGTLDQVSFVNPDGSITKASELKKR</sequence>
<dbReference type="HAMAP" id="MF_01103">
    <property type="entry name" value="UPF0291"/>
    <property type="match status" value="1"/>
</dbReference>
<dbReference type="EMBL" id="JACEGA010000001">
    <property type="protein sequence ID" value="MBB2183072.1"/>
    <property type="molecule type" value="Genomic_DNA"/>
</dbReference>
<evidence type="ECO:0000256" key="2">
    <source>
        <dbReference type="HAMAP-Rule" id="MF_01103"/>
    </source>
</evidence>
<dbReference type="Gene3D" id="1.10.287.540">
    <property type="entry name" value="Helix hairpin bin"/>
    <property type="match status" value="1"/>
</dbReference>
<evidence type="ECO:0000256" key="1">
    <source>
        <dbReference type="ARBA" id="ARBA00022490"/>
    </source>
</evidence>
<dbReference type="PANTHER" id="PTHR37300">
    <property type="entry name" value="UPF0291 PROTEIN CBO2609/CLC_2481"/>
    <property type="match status" value="1"/>
</dbReference>
<keyword evidence="1 2" id="KW-0963">Cytoplasm</keyword>
<dbReference type="Pfam" id="PF05979">
    <property type="entry name" value="DUF896"/>
    <property type="match status" value="1"/>
</dbReference>
<dbReference type="PANTHER" id="PTHR37300:SF1">
    <property type="entry name" value="UPF0291 PROTEIN YNZC"/>
    <property type="match status" value="1"/>
</dbReference>
<dbReference type="InterPro" id="IPR009242">
    <property type="entry name" value="DUF896"/>
</dbReference>
<gene>
    <name evidence="3" type="ORF">H0486_09290</name>
</gene>
<dbReference type="GO" id="GO:0005737">
    <property type="term" value="C:cytoplasm"/>
    <property type="evidence" value="ECO:0007669"/>
    <property type="project" value="UniProtKB-SubCell"/>
</dbReference>
<keyword evidence="4" id="KW-1185">Reference proteome</keyword>
<name>A0A839K1J6_9FIRM</name>
<protein>
    <recommendedName>
        <fullName evidence="2">UPF0291 protein H0486_09290</fullName>
    </recommendedName>
</protein>
<dbReference type="AlphaFoldDB" id="A0A839K1J6"/>
<evidence type="ECO:0000313" key="3">
    <source>
        <dbReference type="EMBL" id="MBB2183072.1"/>
    </source>
</evidence>
<reference evidence="3 4" key="1">
    <citation type="submission" date="2020-07" db="EMBL/GenBank/DDBJ databases">
        <title>Characterization and genome sequencing of isolate MD1, a novel member within the family Lachnospiraceae.</title>
        <authorList>
            <person name="Rettenmaier R."/>
            <person name="Di Bello L."/>
            <person name="Zinser C."/>
            <person name="Scheitz K."/>
            <person name="Liebl W."/>
            <person name="Zverlov V."/>
        </authorList>
    </citation>
    <scope>NUCLEOTIDE SEQUENCE [LARGE SCALE GENOMIC DNA]</scope>
    <source>
        <strain evidence="3 4">MD1</strain>
    </source>
</reference>
<comment type="subcellular location">
    <subcellularLocation>
        <location evidence="2">Cytoplasm</location>
    </subcellularLocation>
</comment>
<comment type="caution">
    <text evidence="3">The sequence shown here is derived from an EMBL/GenBank/DDBJ whole genome shotgun (WGS) entry which is preliminary data.</text>
</comment>
<comment type="similarity">
    <text evidence="2">Belongs to the UPF0291 family.</text>
</comment>